<dbReference type="GO" id="GO:0005524">
    <property type="term" value="F:ATP binding"/>
    <property type="evidence" value="ECO:0007669"/>
    <property type="project" value="UniProtKB-UniRule"/>
</dbReference>
<dbReference type="EMBL" id="CCBN010000023">
    <property type="protein sequence ID" value="CDO57621.1"/>
    <property type="molecule type" value="Genomic_DNA"/>
</dbReference>
<dbReference type="PROSITE" id="PS00108">
    <property type="entry name" value="PROTEIN_KINASE_ST"/>
    <property type="match status" value="1"/>
</dbReference>
<evidence type="ECO:0000256" key="7">
    <source>
        <dbReference type="ARBA" id="ARBA00022840"/>
    </source>
</evidence>
<dbReference type="EC" id="2.7.11.1" evidence="2"/>
<dbReference type="Proteomes" id="UP000242525">
    <property type="component" value="Unassembled WGS sequence"/>
</dbReference>
<protein>
    <recommendedName>
        <fullName evidence="2">non-specific serine/threonine protein kinase</fullName>
        <ecNumber evidence="2">2.7.11.1</ecNumber>
    </recommendedName>
</protein>
<feature type="domain" description="Protein kinase" evidence="12">
    <location>
        <begin position="12"/>
        <end position="267"/>
    </location>
</feature>
<keyword evidence="5 10" id="KW-0547">Nucleotide-binding</keyword>
<evidence type="ECO:0000259" key="12">
    <source>
        <dbReference type="PROSITE" id="PS50011"/>
    </source>
</evidence>
<feature type="region of interest" description="Disordered" evidence="11">
    <location>
        <begin position="750"/>
        <end position="807"/>
    </location>
</feature>
<evidence type="ECO:0000256" key="4">
    <source>
        <dbReference type="ARBA" id="ARBA00022679"/>
    </source>
</evidence>
<organism evidence="13 14">
    <name type="scientific">Geotrichum candidum</name>
    <name type="common">Oospora lactis</name>
    <name type="synonym">Dipodascus geotrichum</name>
    <dbReference type="NCBI Taxonomy" id="1173061"/>
    <lineage>
        <taxon>Eukaryota</taxon>
        <taxon>Fungi</taxon>
        <taxon>Dikarya</taxon>
        <taxon>Ascomycota</taxon>
        <taxon>Saccharomycotina</taxon>
        <taxon>Dipodascomycetes</taxon>
        <taxon>Dipodascales</taxon>
        <taxon>Dipodascaceae</taxon>
        <taxon>Geotrichum</taxon>
    </lineage>
</organism>
<comment type="catalytic activity">
    <reaction evidence="8">
        <text>L-threonyl-[protein] + ATP = O-phospho-L-threonyl-[protein] + ADP + H(+)</text>
        <dbReference type="Rhea" id="RHEA:46608"/>
        <dbReference type="Rhea" id="RHEA-COMP:11060"/>
        <dbReference type="Rhea" id="RHEA-COMP:11605"/>
        <dbReference type="ChEBI" id="CHEBI:15378"/>
        <dbReference type="ChEBI" id="CHEBI:30013"/>
        <dbReference type="ChEBI" id="CHEBI:30616"/>
        <dbReference type="ChEBI" id="CHEBI:61977"/>
        <dbReference type="ChEBI" id="CHEBI:456216"/>
        <dbReference type="EC" id="2.7.11.1"/>
    </reaction>
</comment>
<dbReference type="InterPro" id="IPR000719">
    <property type="entry name" value="Prot_kinase_dom"/>
</dbReference>
<evidence type="ECO:0000256" key="11">
    <source>
        <dbReference type="SAM" id="MobiDB-lite"/>
    </source>
</evidence>
<dbReference type="InterPro" id="IPR011009">
    <property type="entry name" value="Kinase-like_dom_sf"/>
</dbReference>
<dbReference type="InterPro" id="IPR008271">
    <property type="entry name" value="Ser/Thr_kinase_AS"/>
</dbReference>
<accession>A0A0J9XKK1</accession>
<feature type="compositionally biased region" description="Low complexity" evidence="11">
    <location>
        <begin position="767"/>
        <end position="797"/>
    </location>
</feature>
<evidence type="ECO:0000256" key="9">
    <source>
        <dbReference type="ARBA" id="ARBA00048679"/>
    </source>
</evidence>
<evidence type="ECO:0000256" key="1">
    <source>
        <dbReference type="ARBA" id="ARBA00008874"/>
    </source>
</evidence>
<comment type="caution">
    <text evidence="13">The sequence shown here is derived from an EMBL/GenBank/DDBJ whole genome shotgun (WGS) entry which is preliminary data.</text>
</comment>
<feature type="compositionally biased region" description="Polar residues" evidence="11">
    <location>
        <begin position="556"/>
        <end position="574"/>
    </location>
</feature>
<feature type="compositionally biased region" description="Low complexity" evidence="11">
    <location>
        <begin position="593"/>
        <end position="603"/>
    </location>
</feature>
<dbReference type="Pfam" id="PF00069">
    <property type="entry name" value="Pkinase"/>
    <property type="match status" value="1"/>
</dbReference>
<dbReference type="GO" id="GO:0004674">
    <property type="term" value="F:protein serine/threonine kinase activity"/>
    <property type="evidence" value="ECO:0007669"/>
    <property type="project" value="UniProtKB-KW"/>
</dbReference>
<proteinExistence type="inferred from homology"/>
<dbReference type="InterPro" id="IPR050629">
    <property type="entry name" value="STE20/SPS1-PAK"/>
</dbReference>
<dbReference type="STRING" id="1173061.A0A0J9XKK1"/>
<feature type="binding site" evidence="10">
    <location>
        <position position="41"/>
    </location>
    <ligand>
        <name>ATP</name>
        <dbReference type="ChEBI" id="CHEBI:30616"/>
    </ligand>
</feature>
<keyword evidence="14" id="KW-1185">Reference proteome</keyword>
<evidence type="ECO:0000313" key="14">
    <source>
        <dbReference type="Proteomes" id="UP000242525"/>
    </source>
</evidence>
<evidence type="ECO:0000256" key="2">
    <source>
        <dbReference type="ARBA" id="ARBA00012513"/>
    </source>
</evidence>
<dbReference type="AlphaFoldDB" id="A0A0J9XKK1"/>
<feature type="compositionally biased region" description="Polar residues" evidence="11">
    <location>
        <begin position="750"/>
        <end position="766"/>
    </location>
</feature>
<feature type="region of interest" description="Disordered" evidence="11">
    <location>
        <begin position="692"/>
        <end position="716"/>
    </location>
</feature>
<comment type="catalytic activity">
    <reaction evidence="9">
        <text>L-seryl-[protein] + ATP = O-phospho-L-seryl-[protein] + ADP + H(+)</text>
        <dbReference type="Rhea" id="RHEA:17989"/>
        <dbReference type="Rhea" id="RHEA-COMP:9863"/>
        <dbReference type="Rhea" id="RHEA-COMP:11604"/>
        <dbReference type="ChEBI" id="CHEBI:15378"/>
        <dbReference type="ChEBI" id="CHEBI:29999"/>
        <dbReference type="ChEBI" id="CHEBI:30616"/>
        <dbReference type="ChEBI" id="CHEBI:83421"/>
        <dbReference type="ChEBI" id="CHEBI:456216"/>
        <dbReference type="EC" id="2.7.11.1"/>
    </reaction>
</comment>
<keyword evidence="6 13" id="KW-0418">Kinase</keyword>
<evidence type="ECO:0000313" key="13">
    <source>
        <dbReference type="EMBL" id="CDO57621.1"/>
    </source>
</evidence>
<evidence type="ECO:0000256" key="10">
    <source>
        <dbReference type="PROSITE-ProRule" id="PRU10141"/>
    </source>
</evidence>
<feature type="compositionally biased region" description="Low complexity" evidence="11">
    <location>
        <begin position="346"/>
        <end position="359"/>
    </location>
</feature>
<feature type="compositionally biased region" description="Polar residues" evidence="11">
    <location>
        <begin position="798"/>
        <end position="807"/>
    </location>
</feature>
<dbReference type="PANTHER" id="PTHR48012">
    <property type="entry name" value="STERILE20-LIKE KINASE, ISOFORM B-RELATED"/>
    <property type="match status" value="1"/>
</dbReference>
<dbReference type="OrthoDB" id="248923at2759"/>
<feature type="region of interest" description="Disordered" evidence="11">
    <location>
        <begin position="556"/>
        <end position="622"/>
    </location>
</feature>
<evidence type="ECO:0000256" key="6">
    <source>
        <dbReference type="ARBA" id="ARBA00022777"/>
    </source>
</evidence>
<dbReference type="GO" id="GO:0005737">
    <property type="term" value="C:cytoplasm"/>
    <property type="evidence" value="ECO:0007669"/>
    <property type="project" value="TreeGrafter"/>
</dbReference>
<dbReference type="FunFam" id="1.10.510.10:FF:000499">
    <property type="entry name" value="Serine/threonine-protein kinase KIC1"/>
    <property type="match status" value="1"/>
</dbReference>
<keyword evidence="3" id="KW-0723">Serine/threonine-protein kinase</keyword>
<dbReference type="SUPFAM" id="SSF56112">
    <property type="entry name" value="Protein kinase-like (PK-like)"/>
    <property type="match status" value="1"/>
</dbReference>
<dbReference type="Gene3D" id="1.10.510.10">
    <property type="entry name" value="Transferase(Phosphotransferase) domain 1"/>
    <property type="match status" value="1"/>
</dbReference>
<dbReference type="PROSITE" id="PS00107">
    <property type="entry name" value="PROTEIN_KINASE_ATP"/>
    <property type="match status" value="1"/>
</dbReference>
<evidence type="ECO:0000256" key="8">
    <source>
        <dbReference type="ARBA" id="ARBA00047899"/>
    </source>
</evidence>
<reference evidence="13" key="1">
    <citation type="submission" date="2014-03" db="EMBL/GenBank/DDBJ databases">
        <authorList>
            <person name="Casaregola S."/>
        </authorList>
    </citation>
    <scope>NUCLEOTIDE SEQUENCE [LARGE SCALE GENOMIC DNA]</scope>
    <source>
        <strain evidence="13">CLIB 918</strain>
    </source>
</reference>
<feature type="region of interest" description="Disordered" evidence="11">
    <location>
        <begin position="478"/>
        <end position="505"/>
    </location>
</feature>
<dbReference type="PROSITE" id="PS50011">
    <property type="entry name" value="PROTEIN_KINASE_DOM"/>
    <property type="match status" value="1"/>
</dbReference>
<comment type="similarity">
    <text evidence="1">Belongs to the protein kinase superfamily. STE Ser/Thr protein kinase family. STE20 subfamily.</text>
</comment>
<gene>
    <name evidence="13" type="ORF">BN980_GECA23s01066g</name>
</gene>
<keyword evidence="7 10" id="KW-0067">ATP-binding</keyword>
<dbReference type="SMART" id="SM00220">
    <property type="entry name" value="S_TKc"/>
    <property type="match status" value="1"/>
</dbReference>
<name>A0A0J9XKK1_GEOCN</name>
<dbReference type="PANTHER" id="PTHR48012:SF10">
    <property type="entry name" value="FI20177P1"/>
    <property type="match status" value="1"/>
</dbReference>
<evidence type="ECO:0000256" key="3">
    <source>
        <dbReference type="ARBA" id="ARBA00022527"/>
    </source>
</evidence>
<evidence type="ECO:0000256" key="5">
    <source>
        <dbReference type="ARBA" id="ARBA00022741"/>
    </source>
</evidence>
<sequence length="866" mass="94498">MVKQQKPVSALFRRDQVIGRGTFGVVYKGINLETKETVAIKVLNLDTAEDDVRDVQQEIALLSQLAQVDAQNVTRYYGSYLLGSKLWIIMEYCSGGSVRTLLKAGKIEERYSAVIMREILVALQYIHKEGIIHRDIKAANVLVTKEGRIQLCDFGVATQLTSAQLKRTSMIGTPYWMAPEVIQEGTAYNQKADIWSLGITLYEITIGSPPLADQDVKRAVYMIPRSKPARLEGTQHSAALKEFVAKCLDEQPEERATAEDLSKTRFIKTTRNVPTMIIRDLIARYNVWRDNNKNVRDSFMAPNHGGANFTSDDEEDGNDLGDYWDFDDDEETTAASMPVDLQPPNSNFAKYSSGSNSSSPDHHMSTSQMGTLITGNDVSASREAGLSQPTYRPGDMDEASKHPLMDLFKTEEEVASQSQVLPPLIPLSTNTSSMNLQAMASVPEYTTPTISLELSNSLTPNQSYTPMEIEIPSFNELSARSRPRLNSGTASGLPGKSHGMGSSSHLSEMVTNRMATSNTQPAVVTPHTPIKPIFSQTNLSIFNSVKNNSITGNGTVGATSNNVGTSTQKLTPHNTAKKGLSLRRTPSPKRGVSKAPSAKSSPKTTNASKPSQRTIHDSSSDIEDLQSSFDFTNLGSNTINEKHRAASVAAGAVIDGKSDLNKHKSNLHITMPAPNHQLDPPSMFPKYQVHFGSAHSTDNSNGGANGDNGGAPASPSSVIKMQAIYNQQLLQQQQKQSHLLNLHPSMTARSMSTSALSTSGHSQYAPKSSKSKASAAKASSQLTISQQLQIAQQQQQQPRHPSNNMISIPNRFPRLAALDCNVLLDRVPKDDAITQFDLLLSTLVSGLDVIEYELNAHFLQSPQTDE</sequence>
<dbReference type="InterPro" id="IPR017441">
    <property type="entry name" value="Protein_kinase_ATP_BS"/>
</dbReference>
<keyword evidence="4" id="KW-0808">Transferase</keyword>
<feature type="compositionally biased region" description="Polar residues" evidence="11">
    <location>
        <begin position="604"/>
        <end position="613"/>
    </location>
</feature>
<feature type="region of interest" description="Disordered" evidence="11">
    <location>
        <begin position="335"/>
        <end position="369"/>
    </location>
</feature>